<accession>A0ABS1SA43</accession>
<gene>
    <name evidence="1" type="ORF">JL111_19210</name>
</gene>
<reference evidence="1 2" key="1">
    <citation type="submission" date="2021-01" db="EMBL/GenBank/DDBJ databases">
        <title>011410 draft genome.</title>
        <authorList>
            <person name="Lang L."/>
        </authorList>
    </citation>
    <scope>NUCLEOTIDE SEQUENCE [LARGE SCALE GENOMIC DNA]</scope>
    <source>
        <strain evidence="1 2">KCTC 42845</strain>
    </source>
</reference>
<dbReference type="EMBL" id="JAESHT010000034">
    <property type="protein sequence ID" value="MBL3675601.1"/>
    <property type="molecule type" value="Genomic_DNA"/>
</dbReference>
<dbReference type="InterPro" id="IPR006521">
    <property type="entry name" value="Tail_protein_I"/>
</dbReference>
<name>A0ABS1SA43_9RHOB</name>
<keyword evidence="2" id="KW-1185">Reference proteome</keyword>
<evidence type="ECO:0000313" key="1">
    <source>
        <dbReference type="EMBL" id="MBL3675601.1"/>
    </source>
</evidence>
<dbReference type="RefSeq" id="WP_191312949.1">
    <property type="nucleotide sequence ID" value="NZ_BNCL01000035.1"/>
</dbReference>
<organism evidence="1 2">
    <name type="scientific">Paracoccus aerius</name>
    <dbReference type="NCBI Taxonomy" id="1915382"/>
    <lineage>
        <taxon>Bacteria</taxon>
        <taxon>Pseudomonadati</taxon>
        <taxon>Pseudomonadota</taxon>
        <taxon>Alphaproteobacteria</taxon>
        <taxon>Rhodobacterales</taxon>
        <taxon>Paracoccaceae</taxon>
        <taxon>Paracoccus</taxon>
    </lineage>
</organism>
<dbReference type="Pfam" id="PF09684">
    <property type="entry name" value="Tail_P2_I"/>
    <property type="match status" value="1"/>
</dbReference>
<protein>
    <submittedName>
        <fullName evidence="1">Phage tail protein I</fullName>
    </submittedName>
</protein>
<dbReference type="NCBIfam" id="TIGR01634">
    <property type="entry name" value="tail_P2_I"/>
    <property type="match status" value="1"/>
</dbReference>
<sequence>MDSLLPYNATDAERALEAAGTAAINLPMPEGLRDPWRVPAALLPWLAWSRSVDEWDPFWSEDAKRETIAASVEVHRRKGTVWAMRRALQAAGLGDAEIQEGWSASQYDAVFAFDGSRNHAPSDHWAEYRVKLSRPMSIRQAELARAILTSAAPARCHLKLMTFEEASNLYNKAINYDGQFTHGVV</sequence>
<evidence type="ECO:0000313" key="2">
    <source>
        <dbReference type="Proteomes" id="UP000644749"/>
    </source>
</evidence>
<dbReference type="Proteomes" id="UP000644749">
    <property type="component" value="Unassembled WGS sequence"/>
</dbReference>
<proteinExistence type="predicted"/>
<comment type="caution">
    <text evidence="1">The sequence shown here is derived from an EMBL/GenBank/DDBJ whole genome shotgun (WGS) entry which is preliminary data.</text>
</comment>